<proteinExistence type="predicted"/>
<evidence type="ECO:0000256" key="1">
    <source>
        <dbReference type="SAM" id="MobiDB-lite"/>
    </source>
</evidence>
<sequence length="259" mass="28858">MKMTRFNLNLLFGISVLFLLAGCAKKDPHTEDEDQFNPKFVNSNWGHYSGVLVGSTGYFNILVNGNGVSAVVIFDGQRYEMQSNTPVPEKQQYGVELSKDGVLITFTVDKAGKTPEVNLEIPEHPDVHATIFKSEENMSVKNYMGWSKSTYMQTTHNETYNMTIRGDKYRVVAKSSDESYTETGKIEWVGTDKVRIIAPETTILANVNPNTGVISFKETGEDNYSLEIRLTPQNLLIDDNPDDGDNFASPTPPPGSQEN</sequence>
<evidence type="ECO:0000313" key="4">
    <source>
        <dbReference type="Proteomes" id="UP000309872"/>
    </source>
</evidence>
<dbReference type="AlphaFoldDB" id="A0A4U0H9E5"/>
<evidence type="ECO:0000313" key="3">
    <source>
        <dbReference type="EMBL" id="TJY68507.1"/>
    </source>
</evidence>
<feature type="region of interest" description="Disordered" evidence="1">
    <location>
        <begin position="235"/>
        <end position="259"/>
    </location>
</feature>
<dbReference type="OrthoDB" id="1376866at2"/>
<feature type="signal peptide" evidence="2">
    <location>
        <begin position="1"/>
        <end position="21"/>
    </location>
</feature>
<gene>
    <name evidence="3" type="ORF">FAZ19_04430</name>
</gene>
<evidence type="ECO:0000256" key="2">
    <source>
        <dbReference type="SAM" id="SignalP"/>
    </source>
</evidence>
<accession>A0A4U0H9E5</accession>
<comment type="caution">
    <text evidence="3">The sequence shown here is derived from an EMBL/GenBank/DDBJ whole genome shotgun (WGS) entry which is preliminary data.</text>
</comment>
<dbReference type="PROSITE" id="PS51257">
    <property type="entry name" value="PROKAR_LIPOPROTEIN"/>
    <property type="match status" value="1"/>
</dbReference>
<dbReference type="EMBL" id="SUKA01000001">
    <property type="protein sequence ID" value="TJY68507.1"/>
    <property type="molecule type" value="Genomic_DNA"/>
</dbReference>
<feature type="compositionally biased region" description="Pro residues" evidence="1">
    <location>
        <begin position="250"/>
        <end position="259"/>
    </location>
</feature>
<keyword evidence="4" id="KW-1185">Reference proteome</keyword>
<feature type="chain" id="PRO_5020369682" description="Lipocalin-like domain-containing protein" evidence="2">
    <location>
        <begin position="22"/>
        <end position="259"/>
    </location>
</feature>
<keyword evidence="2" id="KW-0732">Signal</keyword>
<protein>
    <recommendedName>
        <fullName evidence="5">Lipocalin-like domain-containing protein</fullName>
    </recommendedName>
</protein>
<organism evidence="3 4">
    <name type="scientific">Sphingobacterium alkalisoli</name>
    <dbReference type="NCBI Taxonomy" id="1874115"/>
    <lineage>
        <taxon>Bacteria</taxon>
        <taxon>Pseudomonadati</taxon>
        <taxon>Bacteroidota</taxon>
        <taxon>Sphingobacteriia</taxon>
        <taxon>Sphingobacteriales</taxon>
        <taxon>Sphingobacteriaceae</taxon>
        <taxon>Sphingobacterium</taxon>
    </lineage>
</organism>
<evidence type="ECO:0008006" key="5">
    <source>
        <dbReference type="Google" id="ProtNLM"/>
    </source>
</evidence>
<name>A0A4U0H9E5_9SPHI</name>
<dbReference type="Proteomes" id="UP000309872">
    <property type="component" value="Unassembled WGS sequence"/>
</dbReference>
<reference evidence="3 4" key="1">
    <citation type="submission" date="2019-04" db="EMBL/GenBank/DDBJ databases">
        <title>Sphingobacterium olei sp. nov., isolated from oil-contaminated soil.</title>
        <authorList>
            <person name="Liu B."/>
        </authorList>
    </citation>
    <scope>NUCLEOTIDE SEQUENCE [LARGE SCALE GENOMIC DNA]</scope>
    <source>
        <strain evidence="3 4">Y3L14</strain>
    </source>
</reference>
<dbReference type="RefSeq" id="WP_136819373.1">
    <property type="nucleotide sequence ID" value="NZ_BMJX01000001.1"/>
</dbReference>